<protein>
    <submittedName>
        <fullName evidence="2">SCP1.201-like deaminase</fullName>
    </submittedName>
</protein>
<dbReference type="InterPro" id="IPR032724">
    <property type="entry name" value="SCP1.201-like"/>
</dbReference>
<name>A0ABP7S3E2_9PSEU</name>
<accession>A0ABP7S3E2</accession>
<proteinExistence type="predicted"/>
<evidence type="ECO:0000313" key="2">
    <source>
        <dbReference type="EMBL" id="GAA4005881.1"/>
    </source>
</evidence>
<evidence type="ECO:0000313" key="3">
    <source>
        <dbReference type="Proteomes" id="UP001501747"/>
    </source>
</evidence>
<dbReference type="Proteomes" id="UP001501747">
    <property type="component" value="Unassembled WGS sequence"/>
</dbReference>
<dbReference type="Pfam" id="PF14428">
    <property type="entry name" value="DddA-like"/>
    <property type="match status" value="1"/>
</dbReference>
<organism evidence="2 3">
    <name type="scientific">Allokutzneria multivorans</name>
    <dbReference type="NCBI Taxonomy" id="1142134"/>
    <lineage>
        <taxon>Bacteria</taxon>
        <taxon>Bacillati</taxon>
        <taxon>Actinomycetota</taxon>
        <taxon>Actinomycetes</taxon>
        <taxon>Pseudonocardiales</taxon>
        <taxon>Pseudonocardiaceae</taxon>
        <taxon>Allokutzneria</taxon>
    </lineage>
</organism>
<dbReference type="RefSeq" id="WP_344874916.1">
    <property type="nucleotide sequence ID" value="NZ_BAABAL010000008.1"/>
</dbReference>
<evidence type="ECO:0000256" key="1">
    <source>
        <dbReference type="SAM" id="MobiDB-lite"/>
    </source>
</evidence>
<feature type="region of interest" description="Disordered" evidence="1">
    <location>
        <begin position="113"/>
        <end position="140"/>
    </location>
</feature>
<keyword evidence="3" id="KW-1185">Reference proteome</keyword>
<reference evidence="3" key="1">
    <citation type="journal article" date="2019" name="Int. J. Syst. Evol. Microbiol.">
        <title>The Global Catalogue of Microorganisms (GCM) 10K type strain sequencing project: providing services to taxonomists for standard genome sequencing and annotation.</title>
        <authorList>
            <consortium name="The Broad Institute Genomics Platform"/>
            <consortium name="The Broad Institute Genome Sequencing Center for Infectious Disease"/>
            <person name="Wu L."/>
            <person name="Ma J."/>
        </authorList>
    </citation>
    <scope>NUCLEOTIDE SEQUENCE [LARGE SCALE GENOMIC DNA]</scope>
    <source>
        <strain evidence="3">JCM 17342</strain>
    </source>
</reference>
<comment type="caution">
    <text evidence="2">The sequence shown here is derived from an EMBL/GenBank/DDBJ whole genome shotgun (WGS) entry which is preliminary data.</text>
</comment>
<gene>
    <name evidence="2" type="ORF">GCM10022247_29460</name>
</gene>
<sequence length="235" mass="25129">MSTLGDVISRLRGVVSSCGQAQAGLGQAADLLDEAGAQYSDATAGTRDPSAHDALSLLGRSAAELNTALRSVMALGERVRDFITALAGDGTVQPTTYVVPQRDLIDRLRAELPPPVVPRSGQKTHGRWIGPDGSTHTEISGRDAKYERAIQFFKDMRVSRIPSKASDVEMKLAVHMRVNGIRSATLLVNHVPCPGPLGCDALIGVILPKGYTLTVYGADGFYRRYQGGKTSSWLP</sequence>
<dbReference type="EMBL" id="BAABAL010000008">
    <property type="protein sequence ID" value="GAA4005881.1"/>
    <property type="molecule type" value="Genomic_DNA"/>
</dbReference>